<dbReference type="CDD" id="cd00130">
    <property type="entry name" value="PAS"/>
    <property type="match status" value="2"/>
</dbReference>
<dbReference type="NCBIfam" id="TIGR00229">
    <property type="entry name" value="sensory_box"/>
    <property type="match status" value="2"/>
</dbReference>
<gene>
    <name evidence="4" type="ORF">COY51_00245</name>
</gene>
<feature type="domain" description="PAC" evidence="3">
    <location>
        <begin position="241"/>
        <end position="293"/>
    </location>
</feature>
<sequence length="481" mass="54658">MRDKIMVKKKNEEIKEKSEFKPAENARAEELEKYSKELEEDRKVLDNIIELNPYSVQICDAEGHHIRANKAFQKLFGATPPPEWSFFNDPLLKKKFPELLEKLKKGESIKIPAIWYNPHDVSPEAPDNPICLGATHFPVFDDKGNLEIIVNIHEDITELKRLQEKEKELAAAAETKAIIDGMPDSLIVLNLNGVIVNVNPAFTKTFGWKPEERIGKSFDELEDIEKFMKPLGELIETGNVEPVETVLRTKDGKKLAMSIAYSLIKDADGNSRNIIATLRDITKLKRAEDEVVAARDYTDNIIKSMIDTLIVVDPDAKIRTINPATVELLGYKENELIGKPVATIFTEEISIFKGTRLKKLIEEGSIRNYDITCRTKTGENIPVSFSGSVMKDKEGKLVGIVGIARDMRLTTHLIDELKKSEAQLKEWAKTLEQRVNGRTKELEEKVEELGKFSRLAVGRELKMVELKEKIKKLEQELENRI</sequence>
<evidence type="ECO:0000313" key="5">
    <source>
        <dbReference type="Proteomes" id="UP000234145"/>
    </source>
</evidence>
<feature type="domain" description="PAC" evidence="3">
    <location>
        <begin position="367"/>
        <end position="419"/>
    </location>
</feature>
<evidence type="ECO:0000313" key="4">
    <source>
        <dbReference type="EMBL" id="PIZ17408.1"/>
    </source>
</evidence>
<reference evidence="5" key="1">
    <citation type="submission" date="2017-09" db="EMBL/GenBank/DDBJ databases">
        <title>Depth-based differentiation of microbial function through sediment-hosted aquifers and enrichment of novel symbionts in the deep terrestrial subsurface.</title>
        <authorList>
            <person name="Probst A.J."/>
            <person name="Ladd B."/>
            <person name="Jarett J.K."/>
            <person name="Geller-Mcgrath D.E."/>
            <person name="Sieber C.M.K."/>
            <person name="Emerson J.B."/>
            <person name="Anantharaman K."/>
            <person name="Thomas B.C."/>
            <person name="Malmstrom R."/>
            <person name="Stieglmeier M."/>
            <person name="Klingl A."/>
            <person name="Woyke T."/>
            <person name="Ryan C.M."/>
            <person name="Banfield J.F."/>
        </authorList>
    </citation>
    <scope>NUCLEOTIDE SEQUENCE [LARGE SCALE GENOMIC DNA]</scope>
</reference>
<evidence type="ECO:0000259" key="2">
    <source>
        <dbReference type="PROSITE" id="PS50112"/>
    </source>
</evidence>
<keyword evidence="1" id="KW-0175">Coiled coil</keyword>
<dbReference type="Proteomes" id="UP000234145">
    <property type="component" value="Unassembled WGS sequence"/>
</dbReference>
<protein>
    <recommendedName>
        <fullName evidence="6">PAS domain S-box protein</fullName>
    </recommendedName>
</protein>
<evidence type="ECO:0000259" key="3">
    <source>
        <dbReference type="PROSITE" id="PS50113"/>
    </source>
</evidence>
<dbReference type="SMART" id="SM00091">
    <property type="entry name" value="PAS"/>
    <property type="match status" value="3"/>
</dbReference>
<dbReference type="InterPro" id="IPR035965">
    <property type="entry name" value="PAS-like_dom_sf"/>
</dbReference>
<dbReference type="SUPFAM" id="SSF55785">
    <property type="entry name" value="PYP-like sensor domain (PAS domain)"/>
    <property type="match status" value="3"/>
</dbReference>
<evidence type="ECO:0000256" key="1">
    <source>
        <dbReference type="SAM" id="Coils"/>
    </source>
</evidence>
<dbReference type="InterPro" id="IPR001610">
    <property type="entry name" value="PAC"/>
</dbReference>
<dbReference type="PANTHER" id="PTHR44757">
    <property type="entry name" value="DIGUANYLATE CYCLASE DGCP"/>
    <property type="match status" value="1"/>
</dbReference>
<feature type="domain" description="PAS" evidence="2">
    <location>
        <begin position="294"/>
        <end position="364"/>
    </location>
</feature>
<feature type="coiled-coil region" evidence="1">
    <location>
        <begin position="414"/>
        <end position="476"/>
    </location>
</feature>
<dbReference type="Gene3D" id="3.30.450.20">
    <property type="entry name" value="PAS domain"/>
    <property type="match status" value="3"/>
</dbReference>
<dbReference type="Pfam" id="PF13426">
    <property type="entry name" value="PAS_9"/>
    <property type="match status" value="3"/>
</dbReference>
<dbReference type="InterPro" id="IPR052155">
    <property type="entry name" value="Biofilm_reg_signaling"/>
</dbReference>
<dbReference type="EMBL" id="PFMS01000005">
    <property type="protein sequence ID" value="PIZ17408.1"/>
    <property type="molecule type" value="Genomic_DNA"/>
</dbReference>
<accession>A0A2H9PD73</accession>
<dbReference type="SMART" id="SM00086">
    <property type="entry name" value="PAC"/>
    <property type="match status" value="2"/>
</dbReference>
<organism evidence="4 5">
    <name type="scientific">Candidatus Desantisbacteria bacterium CG_4_10_14_0_8_um_filter_39_17</name>
    <dbReference type="NCBI Taxonomy" id="1974542"/>
    <lineage>
        <taxon>Bacteria</taxon>
        <taxon>Candidatus Desantisiibacteriota</taxon>
    </lineage>
</organism>
<feature type="domain" description="PAS" evidence="2">
    <location>
        <begin position="171"/>
        <end position="230"/>
    </location>
</feature>
<dbReference type="PROSITE" id="PS50112">
    <property type="entry name" value="PAS"/>
    <property type="match status" value="2"/>
</dbReference>
<proteinExistence type="predicted"/>
<dbReference type="InterPro" id="IPR000014">
    <property type="entry name" value="PAS"/>
</dbReference>
<dbReference type="AlphaFoldDB" id="A0A2H9PD73"/>
<dbReference type="PANTHER" id="PTHR44757:SF2">
    <property type="entry name" value="BIOFILM ARCHITECTURE MAINTENANCE PROTEIN MBAA"/>
    <property type="match status" value="1"/>
</dbReference>
<comment type="caution">
    <text evidence="4">The sequence shown here is derived from an EMBL/GenBank/DDBJ whole genome shotgun (WGS) entry which is preliminary data.</text>
</comment>
<dbReference type="InterPro" id="IPR000700">
    <property type="entry name" value="PAS-assoc_C"/>
</dbReference>
<dbReference type="PROSITE" id="PS50113">
    <property type="entry name" value="PAC"/>
    <property type="match status" value="2"/>
</dbReference>
<evidence type="ECO:0008006" key="6">
    <source>
        <dbReference type="Google" id="ProtNLM"/>
    </source>
</evidence>
<name>A0A2H9PD73_9BACT</name>